<evidence type="ECO:0000259" key="2">
    <source>
        <dbReference type="Pfam" id="PF20382"/>
    </source>
</evidence>
<feature type="domain" description="DUF6677" evidence="2">
    <location>
        <begin position="12"/>
        <end position="46"/>
    </location>
</feature>
<dbReference type="Proteomes" id="UP000624419">
    <property type="component" value="Unassembled WGS sequence"/>
</dbReference>
<evidence type="ECO:0000256" key="1">
    <source>
        <dbReference type="SAM" id="Phobius"/>
    </source>
</evidence>
<dbReference type="EMBL" id="JABBXD010000010">
    <property type="protein sequence ID" value="MBD3587056.1"/>
    <property type="molecule type" value="Genomic_DNA"/>
</dbReference>
<reference evidence="3 4" key="1">
    <citation type="submission" date="2020-04" db="EMBL/GenBank/DDBJ databases">
        <title>Salinimonas sp. HHU 13199.</title>
        <authorList>
            <person name="Cui X."/>
            <person name="Zhang D."/>
        </authorList>
    </citation>
    <scope>NUCLEOTIDE SEQUENCE [LARGE SCALE GENOMIC DNA]</scope>
    <source>
        <strain evidence="3 4">HHU 13199</strain>
    </source>
</reference>
<comment type="caution">
    <text evidence="3">The sequence shown here is derived from an EMBL/GenBank/DDBJ whole genome shotgun (WGS) entry which is preliminary data.</text>
</comment>
<accession>A0ABR8LLG8</accession>
<evidence type="ECO:0000313" key="4">
    <source>
        <dbReference type="Proteomes" id="UP000624419"/>
    </source>
</evidence>
<keyword evidence="1" id="KW-1133">Transmembrane helix</keyword>
<keyword evidence="1" id="KW-0812">Transmembrane</keyword>
<sequence length="80" mass="8496">MSGQGSGGNVIAALCNFFIPGLGHLLQGRVLKALMFFLVTGACYALAATVIFIFLWPVGAIFHLWAIIDAAVYKGPDARL</sequence>
<feature type="transmembrane region" description="Helical" evidence="1">
    <location>
        <begin position="33"/>
        <end position="56"/>
    </location>
</feature>
<dbReference type="InterPro" id="IPR046499">
    <property type="entry name" value="DUF6677"/>
</dbReference>
<protein>
    <recommendedName>
        <fullName evidence="2">DUF6677 domain-containing protein</fullName>
    </recommendedName>
</protein>
<gene>
    <name evidence="3" type="ORF">HHX48_15020</name>
</gene>
<feature type="transmembrane region" description="Helical" evidence="1">
    <location>
        <begin position="6"/>
        <end position="26"/>
    </location>
</feature>
<dbReference type="Pfam" id="PF20382">
    <property type="entry name" value="DUF6677"/>
    <property type="match status" value="1"/>
</dbReference>
<proteinExistence type="predicted"/>
<name>A0ABR8LLG8_9ALTE</name>
<dbReference type="RefSeq" id="WP_223858436.1">
    <property type="nucleotide sequence ID" value="NZ_JABBXD010000010.1"/>
</dbReference>
<keyword evidence="1" id="KW-0472">Membrane</keyword>
<organism evidence="3 4">
    <name type="scientific">Salinimonas profundi</name>
    <dbReference type="NCBI Taxonomy" id="2729140"/>
    <lineage>
        <taxon>Bacteria</taxon>
        <taxon>Pseudomonadati</taxon>
        <taxon>Pseudomonadota</taxon>
        <taxon>Gammaproteobacteria</taxon>
        <taxon>Alteromonadales</taxon>
        <taxon>Alteromonadaceae</taxon>
        <taxon>Alteromonas/Salinimonas group</taxon>
        <taxon>Salinimonas</taxon>
    </lineage>
</organism>
<evidence type="ECO:0000313" key="3">
    <source>
        <dbReference type="EMBL" id="MBD3587056.1"/>
    </source>
</evidence>
<keyword evidence="4" id="KW-1185">Reference proteome</keyword>